<feature type="region of interest" description="Disordered" evidence="1">
    <location>
        <begin position="526"/>
        <end position="657"/>
    </location>
</feature>
<sequence length="657" mass="74829">MDKIVFSTRKGYEFLIGENFNGALSELKKCLTYAEQIQKVSVINKCVQNLAAAYIECGKEDDIKRGIELLTPLIDNSITNESAYRNFNLAIGYEKLKNFEKSVKLYEKTLKQIERSKSIDFDDQDLHNLCYSLSKIYVKDGKVGSAALVNSKISKLCISSRLQIDFLINTARYLYQAKDYERSYEYLKQILEKYSVLDIAGEYSATVNNTIGILFTQIGALQLAVECFERARAVSRKLKNNELVAVSSQNLGVVMNLSDQYRLSLKFHKEAFQIYEEIQVNRYQAETAINLAYAYFKTNKLQECEECLLTVINIGPKDLQWVSYGHMSALYYIQEDWESLKGCLIQSLKVAPKHMKKDVNKNIKDLENRVNEEKRYKATKLSTEPKNDAKTERKYSGSRVNQLPIKHEFIAKGIVPLGTLDSTYLLTHKDSYDEPDYNPEINTTISDVQDKALKRRAIKRRKSSVKGKNVFSPGAGSRRHGRPLLSGNDSPAPKASSEDDDSERARMQELYSKILEPMQDVLCSSDSKILRKDESKRKSDSCRKSNSNEISETEIGESEESKSNKKEELYSTVTLTKSTAKSNTESNMSHKLPKQTYEKPISANYFSPSGNETEAESENRKSQNDEPLYETIPDQEQEVKHPRKENASKSSKSCIIS</sequence>
<accession>A0A7I8WCG1</accession>
<feature type="compositionally biased region" description="Polar residues" evidence="1">
    <location>
        <begin position="648"/>
        <end position="657"/>
    </location>
</feature>
<comment type="caution">
    <text evidence="2">The sequence shown here is derived from an EMBL/GenBank/DDBJ whole genome shotgun (WGS) entry which is preliminary data.</text>
</comment>
<dbReference type="SUPFAM" id="SSF48452">
    <property type="entry name" value="TPR-like"/>
    <property type="match status" value="2"/>
</dbReference>
<dbReference type="Pfam" id="PF13181">
    <property type="entry name" value="TPR_8"/>
    <property type="match status" value="1"/>
</dbReference>
<evidence type="ECO:0000313" key="3">
    <source>
        <dbReference type="Proteomes" id="UP000549394"/>
    </source>
</evidence>
<protein>
    <submittedName>
        <fullName evidence="2">DgyrCDS14060</fullName>
    </submittedName>
</protein>
<dbReference type="Pfam" id="PF13424">
    <property type="entry name" value="TPR_12"/>
    <property type="match status" value="1"/>
</dbReference>
<dbReference type="Proteomes" id="UP000549394">
    <property type="component" value="Unassembled WGS sequence"/>
</dbReference>
<dbReference type="SMART" id="SM00028">
    <property type="entry name" value="TPR"/>
    <property type="match status" value="7"/>
</dbReference>
<proteinExistence type="predicted"/>
<dbReference type="Gene3D" id="1.25.40.10">
    <property type="entry name" value="Tetratricopeptide repeat domain"/>
    <property type="match status" value="2"/>
</dbReference>
<gene>
    <name evidence="2" type="ORF">DGYR_LOCUS13175</name>
</gene>
<feature type="compositionally biased region" description="Basic and acidic residues" evidence="1">
    <location>
        <begin position="383"/>
        <end position="395"/>
    </location>
</feature>
<feature type="compositionally biased region" description="Polar residues" evidence="1">
    <location>
        <begin position="571"/>
        <end position="589"/>
    </location>
</feature>
<feature type="compositionally biased region" description="Basic and acidic residues" evidence="1">
    <location>
        <begin position="528"/>
        <end position="543"/>
    </location>
</feature>
<name>A0A7I8WCG1_9ANNE</name>
<evidence type="ECO:0000313" key="2">
    <source>
        <dbReference type="EMBL" id="CAD5125868.1"/>
    </source>
</evidence>
<organism evidence="2 3">
    <name type="scientific">Dimorphilus gyrociliatus</name>
    <dbReference type="NCBI Taxonomy" id="2664684"/>
    <lineage>
        <taxon>Eukaryota</taxon>
        <taxon>Metazoa</taxon>
        <taxon>Spiralia</taxon>
        <taxon>Lophotrochozoa</taxon>
        <taxon>Annelida</taxon>
        <taxon>Polychaeta</taxon>
        <taxon>Polychaeta incertae sedis</taxon>
        <taxon>Dinophilidae</taxon>
        <taxon>Dimorphilus</taxon>
    </lineage>
</organism>
<dbReference type="EMBL" id="CAJFCJ010000029">
    <property type="protein sequence ID" value="CAD5125868.1"/>
    <property type="molecule type" value="Genomic_DNA"/>
</dbReference>
<keyword evidence="3" id="KW-1185">Reference proteome</keyword>
<feature type="region of interest" description="Disordered" evidence="1">
    <location>
        <begin position="457"/>
        <end position="505"/>
    </location>
</feature>
<feature type="compositionally biased region" description="Basic and acidic residues" evidence="1">
    <location>
        <begin position="559"/>
        <end position="569"/>
    </location>
</feature>
<dbReference type="AlphaFoldDB" id="A0A7I8WCG1"/>
<dbReference type="InterPro" id="IPR011990">
    <property type="entry name" value="TPR-like_helical_dom_sf"/>
</dbReference>
<feature type="compositionally biased region" description="Basic and acidic residues" evidence="1">
    <location>
        <begin position="637"/>
        <end position="647"/>
    </location>
</feature>
<feature type="region of interest" description="Disordered" evidence="1">
    <location>
        <begin position="379"/>
        <end position="398"/>
    </location>
</feature>
<evidence type="ECO:0000256" key="1">
    <source>
        <dbReference type="SAM" id="MobiDB-lite"/>
    </source>
</evidence>
<dbReference type="PANTHER" id="PTHR47050:SF1">
    <property type="entry name" value="TETRATRICOPEPTIDE REPEAT PROTEIN 24-LIKE"/>
    <property type="match status" value="1"/>
</dbReference>
<dbReference type="OrthoDB" id="381520at2759"/>
<dbReference type="InterPro" id="IPR024812">
    <property type="entry name" value="TPR_24"/>
</dbReference>
<dbReference type="PANTHER" id="PTHR47050">
    <property type="entry name" value="TETRATRICOPEPTIDE REPEAT PROTEIN 24"/>
    <property type="match status" value="1"/>
</dbReference>
<dbReference type="InterPro" id="IPR019734">
    <property type="entry name" value="TPR_rpt"/>
</dbReference>
<reference evidence="2 3" key="1">
    <citation type="submission" date="2020-08" db="EMBL/GenBank/DDBJ databases">
        <authorList>
            <person name="Hejnol A."/>
        </authorList>
    </citation>
    <scope>NUCLEOTIDE SEQUENCE [LARGE SCALE GENOMIC DNA]</scope>
</reference>